<accession>A0AAD9TIU7</accession>
<dbReference type="GO" id="GO:0004523">
    <property type="term" value="F:RNA-DNA hybrid ribonuclease activity"/>
    <property type="evidence" value="ECO:0007669"/>
    <property type="project" value="InterPro"/>
</dbReference>
<name>A0AAD9TIU7_9ROSI</name>
<dbReference type="InterPro" id="IPR044730">
    <property type="entry name" value="RNase_H-like_dom_plant"/>
</dbReference>
<dbReference type="InterPro" id="IPR053151">
    <property type="entry name" value="RNase_H-like"/>
</dbReference>
<dbReference type="InterPro" id="IPR036397">
    <property type="entry name" value="RNaseH_sf"/>
</dbReference>
<organism evidence="2 3">
    <name type="scientific">Dipteronia dyeriana</name>
    <dbReference type="NCBI Taxonomy" id="168575"/>
    <lineage>
        <taxon>Eukaryota</taxon>
        <taxon>Viridiplantae</taxon>
        <taxon>Streptophyta</taxon>
        <taxon>Embryophyta</taxon>
        <taxon>Tracheophyta</taxon>
        <taxon>Spermatophyta</taxon>
        <taxon>Magnoliopsida</taxon>
        <taxon>eudicotyledons</taxon>
        <taxon>Gunneridae</taxon>
        <taxon>Pentapetalae</taxon>
        <taxon>rosids</taxon>
        <taxon>malvids</taxon>
        <taxon>Sapindales</taxon>
        <taxon>Sapindaceae</taxon>
        <taxon>Hippocastanoideae</taxon>
        <taxon>Acereae</taxon>
        <taxon>Dipteronia</taxon>
    </lineage>
</organism>
<comment type="caution">
    <text evidence="2">The sequence shown here is derived from an EMBL/GenBank/DDBJ whole genome shotgun (WGS) entry which is preliminary data.</text>
</comment>
<dbReference type="InterPro" id="IPR002156">
    <property type="entry name" value="RNaseH_domain"/>
</dbReference>
<feature type="domain" description="RNase H type-1" evidence="1">
    <location>
        <begin position="7"/>
        <end position="87"/>
    </location>
</feature>
<dbReference type="Gene3D" id="3.30.420.10">
    <property type="entry name" value="Ribonuclease H-like superfamily/Ribonuclease H"/>
    <property type="match status" value="1"/>
</dbReference>
<evidence type="ECO:0000313" key="2">
    <source>
        <dbReference type="EMBL" id="KAK2636892.1"/>
    </source>
</evidence>
<sequence length="197" mass="22261">MITTSINTDGTVLSSPCATGCGGVFRNRRAFVNGCFAAPLDHVFASEAELLAASMTINFTWQNGWHRICLESDSSYVVQLLSSRSEQIAALTAQKRRPNPLEAAEESDNLLFFNDDFVSESVIVDFDQPLIFDKEMSDDDSKSSKNLMSSEYNSQELAAFHHRERMMNLQIQGLILSNPKRMMWINPRQKDNWRDGL</sequence>
<gene>
    <name evidence="2" type="ORF">Ddye_031684</name>
</gene>
<dbReference type="SUPFAM" id="SSF53098">
    <property type="entry name" value="Ribonuclease H-like"/>
    <property type="match status" value="1"/>
</dbReference>
<dbReference type="PANTHER" id="PTHR47723:SF19">
    <property type="entry name" value="POLYNUCLEOTIDYL TRANSFERASE, RIBONUCLEASE H-LIKE SUPERFAMILY PROTEIN"/>
    <property type="match status" value="1"/>
</dbReference>
<dbReference type="EMBL" id="JANJYI010000009">
    <property type="protein sequence ID" value="KAK2636892.1"/>
    <property type="molecule type" value="Genomic_DNA"/>
</dbReference>
<dbReference type="Pfam" id="PF13456">
    <property type="entry name" value="RVT_3"/>
    <property type="match status" value="1"/>
</dbReference>
<protein>
    <recommendedName>
        <fullName evidence="1">RNase H type-1 domain-containing protein</fullName>
    </recommendedName>
</protein>
<dbReference type="InterPro" id="IPR012337">
    <property type="entry name" value="RNaseH-like_sf"/>
</dbReference>
<dbReference type="CDD" id="cd06222">
    <property type="entry name" value="RNase_H_like"/>
    <property type="match status" value="1"/>
</dbReference>
<keyword evidence="3" id="KW-1185">Reference proteome</keyword>
<dbReference type="Proteomes" id="UP001280121">
    <property type="component" value="Unassembled WGS sequence"/>
</dbReference>
<proteinExistence type="predicted"/>
<dbReference type="PANTHER" id="PTHR47723">
    <property type="entry name" value="OS05G0353850 PROTEIN"/>
    <property type="match status" value="1"/>
</dbReference>
<dbReference type="AlphaFoldDB" id="A0AAD9TIU7"/>
<dbReference type="GO" id="GO:0003676">
    <property type="term" value="F:nucleic acid binding"/>
    <property type="evidence" value="ECO:0007669"/>
    <property type="project" value="InterPro"/>
</dbReference>
<evidence type="ECO:0000313" key="3">
    <source>
        <dbReference type="Proteomes" id="UP001280121"/>
    </source>
</evidence>
<evidence type="ECO:0000259" key="1">
    <source>
        <dbReference type="Pfam" id="PF13456"/>
    </source>
</evidence>
<reference evidence="2" key="1">
    <citation type="journal article" date="2023" name="Plant J.">
        <title>Genome sequences and population genomics provide insights into the demographic history, inbreeding, and mutation load of two 'living fossil' tree species of Dipteronia.</title>
        <authorList>
            <person name="Feng Y."/>
            <person name="Comes H.P."/>
            <person name="Chen J."/>
            <person name="Zhu S."/>
            <person name="Lu R."/>
            <person name="Zhang X."/>
            <person name="Li P."/>
            <person name="Qiu J."/>
            <person name="Olsen K.M."/>
            <person name="Qiu Y."/>
        </authorList>
    </citation>
    <scope>NUCLEOTIDE SEQUENCE</scope>
    <source>
        <strain evidence="2">KIB01</strain>
    </source>
</reference>